<dbReference type="RefSeq" id="WP_155695237.1">
    <property type="nucleotide sequence ID" value="NZ_WOCD01000003.1"/>
</dbReference>
<proteinExistence type="predicted"/>
<sequence>MGRYAAKGDGVLISKSRIISVLSFITLNYFIIKTANQVRLAEEFMRLSANCLENTESACTKLEQENSYLLGFWDGNLTFYLTVSFIALTVLGASFIYTESKKHRKAA</sequence>
<feature type="transmembrane region" description="Helical" evidence="1">
    <location>
        <begin position="77"/>
        <end position="97"/>
    </location>
</feature>
<evidence type="ECO:0000256" key="1">
    <source>
        <dbReference type="SAM" id="Phobius"/>
    </source>
</evidence>
<organism evidence="2 3">
    <name type="scientific">Psychrosphaera haliotis</name>
    <dbReference type="NCBI Taxonomy" id="555083"/>
    <lineage>
        <taxon>Bacteria</taxon>
        <taxon>Pseudomonadati</taxon>
        <taxon>Pseudomonadota</taxon>
        <taxon>Gammaproteobacteria</taxon>
        <taxon>Alteromonadales</taxon>
        <taxon>Pseudoalteromonadaceae</taxon>
        <taxon>Psychrosphaera</taxon>
    </lineage>
</organism>
<accession>A0A6N8F5X6</accession>
<dbReference type="Proteomes" id="UP000439994">
    <property type="component" value="Unassembled WGS sequence"/>
</dbReference>
<gene>
    <name evidence="2" type="ORF">GNP35_05750</name>
</gene>
<protein>
    <submittedName>
        <fullName evidence="2">Uncharacterized protein</fullName>
    </submittedName>
</protein>
<reference evidence="2 3" key="1">
    <citation type="submission" date="2019-11" db="EMBL/GenBank/DDBJ databases">
        <title>P. haliotis isolates from Z. marina roots.</title>
        <authorList>
            <person name="Cohen M."/>
            <person name="Jospin G."/>
            <person name="Eisen J.A."/>
            <person name="Coil D.A."/>
        </authorList>
    </citation>
    <scope>NUCLEOTIDE SEQUENCE [LARGE SCALE GENOMIC DNA]</scope>
    <source>
        <strain evidence="2 3">UCD-MCMsp1aY</strain>
    </source>
</reference>
<comment type="caution">
    <text evidence="2">The sequence shown here is derived from an EMBL/GenBank/DDBJ whole genome shotgun (WGS) entry which is preliminary data.</text>
</comment>
<dbReference type="AlphaFoldDB" id="A0A6N8F5X6"/>
<evidence type="ECO:0000313" key="2">
    <source>
        <dbReference type="EMBL" id="MUH72026.1"/>
    </source>
</evidence>
<keyword evidence="1" id="KW-0472">Membrane</keyword>
<keyword evidence="1" id="KW-0812">Transmembrane</keyword>
<dbReference type="EMBL" id="WOCD01000003">
    <property type="protein sequence ID" value="MUH72026.1"/>
    <property type="molecule type" value="Genomic_DNA"/>
</dbReference>
<keyword evidence="3" id="KW-1185">Reference proteome</keyword>
<name>A0A6N8F5X6_9GAMM</name>
<keyword evidence="1" id="KW-1133">Transmembrane helix</keyword>
<feature type="transmembrane region" description="Helical" evidence="1">
    <location>
        <begin position="12"/>
        <end position="32"/>
    </location>
</feature>
<evidence type="ECO:0000313" key="3">
    <source>
        <dbReference type="Proteomes" id="UP000439994"/>
    </source>
</evidence>